<sequence length="194" mass="21253">MTMSAEVSTIHPLGPTTVEDWLAEDQPADGSRLELILGHLYMTPPPTGSHQHATFRLSRCLDDALMDAGRDDLHVLPGVGVRLNTAFRTGVIPDIVVVDVDVDHTSFEPDNVVLAVEVWSPGNTRAERDTKVAAYAGARIPYLWIVELPEGQPAKFWGYRLGQTVYRQEVYAEAGEVVMPPAPVKVEVPTADLN</sequence>
<dbReference type="Pfam" id="PF05685">
    <property type="entry name" value="Uma2"/>
    <property type="match status" value="1"/>
</dbReference>
<dbReference type="Proteomes" id="UP000254869">
    <property type="component" value="Unassembled WGS sequence"/>
</dbReference>
<dbReference type="InterPro" id="IPR011335">
    <property type="entry name" value="Restrct_endonuc-II-like"/>
</dbReference>
<dbReference type="GO" id="GO:0004519">
    <property type="term" value="F:endonuclease activity"/>
    <property type="evidence" value="ECO:0007669"/>
    <property type="project" value="UniProtKB-KW"/>
</dbReference>
<keyword evidence="2" id="KW-0378">Hydrolase</keyword>
<evidence type="ECO:0000259" key="1">
    <source>
        <dbReference type="Pfam" id="PF05685"/>
    </source>
</evidence>
<comment type="caution">
    <text evidence="2">The sequence shown here is derived from an EMBL/GenBank/DDBJ whole genome shotgun (WGS) entry which is preliminary data.</text>
</comment>
<proteinExistence type="predicted"/>
<dbReference type="AlphaFoldDB" id="A0A370IFI5"/>
<dbReference type="Gene3D" id="3.90.1570.10">
    <property type="entry name" value="tt1808, chain A"/>
    <property type="match status" value="1"/>
</dbReference>
<keyword evidence="2" id="KW-0255">Endonuclease</keyword>
<dbReference type="SUPFAM" id="SSF52980">
    <property type="entry name" value="Restriction endonuclease-like"/>
    <property type="match status" value="1"/>
</dbReference>
<dbReference type="PANTHER" id="PTHR35400">
    <property type="entry name" value="SLR1083 PROTEIN"/>
    <property type="match status" value="1"/>
</dbReference>
<keyword evidence="3" id="KW-1185">Reference proteome</keyword>
<name>A0A370IFI5_9NOCA</name>
<dbReference type="InterPro" id="IPR012296">
    <property type="entry name" value="Nuclease_put_TT1808"/>
</dbReference>
<keyword evidence="2" id="KW-0540">Nuclease</keyword>
<dbReference type="EMBL" id="QQBC01000001">
    <property type="protein sequence ID" value="RDI69472.1"/>
    <property type="molecule type" value="Genomic_DNA"/>
</dbReference>
<feature type="domain" description="Putative restriction endonuclease" evidence="1">
    <location>
        <begin position="28"/>
        <end position="184"/>
    </location>
</feature>
<protein>
    <submittedName>
        <fullName evidence="2">Uma2 family endonuclease</fullName>
    </submittedName>
</protein>
<dbReference type="STRING" id="1210086.GCA_001613105_03136"/>
<accession>A0A370IFI5</accession>
<dbReference type="InterPro" id="IPR008538">
    <property type="entry name" value="Uma2"/>
</dbReference>
<gene>
    <name evidence="2" type="ORF">DFR76_1011013</name>
</gene>
<reference evidence="2 3" key="1">
    <citation type="submission" date="2018-07" db="EMBL/GenBank/DDBJ databases">
        <title>Genomic Encyclopedia of Type Strains, Phase IV (KMG-IV): sequencing the most valuable type-strain genomes for metagenomic binning, comparative biology and taxonomic classification.</title>
        <authorList>
            <person name="Goeker M."/>
        </authorList>
    </citation>
    <scope>NUCLEOTIDE SEQUENCE [LARGE SCALE GENOMIC DNA]</scope>
    <source>
        <strain evidence="2 3">DSM 44290</strain>
    </source>
</reference>
<dbReference type="CDD" id="cd06260">
    <property type="entry name" value="DUF820-like"/>
    <property type="match status" value="1"/>
</dbReference>
<organism evidence="2 3">
    <name type="scientific">Nocardia pseudobrasiliensis</name>
    <dbReference type="NCBI Taxonomy" id="45979"/>
    <lineage>
        <taxon>Bacteria</taxon>
        <taxon>Bacillati</taxon>
        <taxon>Actinomycetota</taxon>
        <taxon>Actinomycetes</taxon>
        <taxon>Mycobacteriales</taxon>
        <taxon>Nocardiaceae</taxon>
        <taxon>Nocardia</taxon>
    </lineage>
</organism>
<evidence type="ECO:0000313" key="2">
    <source>
        <dbReference type="EMBL" id="RDI69472.1"/>
    </source>
</evidence>
<dbReference type="PANTHER" id="PTHR35400:SF3">
    <property type="entry name" value="SLL1072 PROTEIN"/>
    <property type="match status" value="1"/>
</dbReference>
<evidence type="ECO:0000313" key="3">
    <source>
        <dbReference type="Proteomes" id="UP000254869"/>
    </source>
</evidence>
<dbReference type="RefSeq" id="WP_169813740.1">
    <property type="nucleotide sequence ID" value="NZ_QQBC01000001.1"/>
</dbReference>